<dbReference type="Proteomes" id="UP000236290">
    <property type="component" value="Unassembled WGS sequence"/>
</dbReference>
<dbReference type="InterPro" id="IPR051616">
    <property type="entry name" value="Cul2-RING_E3_ligase_SR"/>
</dbReference>
<dbReference type="Gene3D" id="1.25.40.20">
    <property type="entry name" value="Ankyrin repeat-containing domain"/>
    <property type="match status" value="1"/>
</dbReference>
<comment type="caution">
    <text evidence="1">The sequence shown here is derived from an EMBL/GenBank/DDBJ whole genome shotgun (WGS) entry which is preliminary data.</text>
</comment>
<dbReference type="PANTHER" id="PTHR46224:SF64">
    <property type="entry name" value="IQ MOTIF AND ANKYRIN REPEAT DOMAIN-CONTAINING PROTEIN 1"/>
    <property type="match status" value="1"/>
</dbReference>
<sequence length="563" mass="64024">MEAYDQLWENIREQHNEDDVALAERAVKWVLCAFEPPKSDILLEAMRYSLEGDDLVQKEKRSEEDILLLCQDLLTIDAERRIWMLPHASVAEYFESRHMTLAKCDVFASLTSLNFLLKSEFQSSHMEHKSENFDTFEGYISHTWPRHVQRYDEWLGSRDGANPDPTLVTTLKGFLGSVEESGNCYRKWLKKLEGRIVHTELTPEDMTLFVMCRYGFYYILRDWWEGGKINEELVLTECRLHPGYNSVALAARGRCLPMCRYLVGIIGLNNPLAKGHCRAMEQAIEGGSQDIVSFFVQEASVDVNICYGYETAAQYASRSYRTDMLQWLVDQGWIDVHREGGTWFGNVLIASANGDRVKSVEILLEAGAEVNATVECGDYGSALVAAASAWRGLDYIEKIQLLLRHGADPNLPMKGGEYANALEAVVVSAFDRYYKRYRDENIHALKLLLEAGADPAIINDHGQHGSALAAAACCGFKDLLKMMIDVTGKERAIECLGQSRCPQELYVKDEEHIERWRQDKSDTIAYLTDEVGVENEILDRIGLRDVEPEITGDGWMQFVFRYD</sequence>
<dbReference type="SMART" id="SM00248">
    <property type="entry name" value="ANK"/>
    <property type="match status" value="6"/>
</dbReference>
<dbReference type="AlphaFoldDB" id="A0A2K0TWK1"/>
<dbReference type="EMBL" id="MTYI01000173">
    <property type="protein sequence ID" value="PNP49909.1"/>
    <property type="molecule type" value="Genomic_DNA"/>
</dbReference>
<dbReference type="PANTHER" id="PTHR46224">
    <property type="entry name" value="ANKYRIN REPEAT FAMILY PROTEIN"/>
    <property type="match status" value="1"/>
</dbReference>
<protein>
    <submittedName>
        <fullName evidence="1">Uncharacterized protein</fullName>
    </submittedName>
</protein>
<proteinExistence type="predicted"/>
<evidence type="ECO:0000313" key="2">
    <source>
        <dbReference type="Proteomes" id="UP000236290"/>
    </source>
</evidence>
<dbReference type="InterPro" id="IPR002110">
    <property type="entry name" value="Ankyrin_rpt"/>
</dbReference>
<accession>A0A2K0TWK1</accession>
<evidence type="ECO:0000313" key="1">
    <source>
        <dbReference type="EMBL" id="PNP49909.1"/>
    </source>
</evidence>
<dbReference type="OrthoDB" id="7464126at2759"/>
<dbReference type="SUPFAM" id="SSF48403">
    <property type="entry name" value="Ankyrin repeat"/>
    <property type="match status" value="1"/>
</dbReference>
<dbReference type="InterPro" id="IPR036770">
    <property type="entry name" value="Ankyrin_rpt-contain_sf"/>
</dbReference>
<organism evidence="1 2">
    <name type="scientific">Trichoderma harzianum</name>
    <name type="common">Hypocrea lixii</name>
    <dbReference type="NCBI Taxonomy" id="5544"/>
    <lineage>
        <taxon>Eukaryota</taxon>
        <taxon>Fungi</taxon>
        <taxon>Dikarya</taxon>
        <taxon>Ascomycota</taxon>
        <taxon>Pezizomycotina</taxon>
        <taxon>Sordariomycetes</taxon>
        <taxon>Hypocreomycetidae</taxon>
        <taxon>Hypocreales</taxon>
        <taxon>Hypocreaceae</taxon>
        <taxon>Trichoderma</taxon>
    </lineage>
</organism>
<gene>
    <name evidence="1" type="ORF">THARTR1_09439</name>
</gene>
<name>A0A2K0TWK1_TRIHA</name>
<dbReference type="Pfam" id="PF12796">
    <property type="entry name" value="Ank_2"/>
    <property type="match status" value="1"/>
</dbReference>
<reference evidence="1 2" key="1">
    <citation type="submission" date="2017-02" db="EMBL/GenBank/DDBJ databases">
        <title>Genomes of Trichoderma spp. with biocontrol activity.</title>
        <authorList>
            <person name="Gardiner D."/>
            <person name="Kazan K."/>
            <person name="Vos C."/>
            <person name="Harvey P."/>
        </authorList>
    </citation>
    <scope>NUCLEOTIDE SEQUENCE [LARGE SCALE GENOMIC DNA]</scope>
    <source>
        <strain evidence="1 2">Tr1</strain>
    </source>
</reference>